<feature type="compositionally biased region" description="Polar residues" evidence="3">
    <location>
        <begin position="771"/>
        <end position="785"/>
    </location>
</feature>
<dbReference type="InterPro" id="IPR047343">
    <property type="entry name" value="RUSC1_2"/>
</dbReference>
<dbReference type="PROSITE" id="PS50002">
    <property type="entry name" value="SH3"/>
    <property type="match status" value="1"/>
</dbReference>
<sequence>MESPQKGLVCNLNHVHLQHISLGLHLSRHPELQEEAPASGPKRGRTGCSDCHRHANGGVTPELVDANSNNPSLSCRCCAGHLLPTEVKPGLALRPEALANGPILTHEEEDGDLGSPSEPDSSSVSSCSDLSLDDTPVSVYYKAFPGEEAQSPENPPNIVPLEEAQNLVLQARPEEKSLNLNIWAADRPPSRVWDSPDSLGSASSLESTSGPASPSPQTLAERPLAGSNQSPPPAPSPPVRPCRAPPAVPVPPAAGPGLDSNCNALPDEGTEPEGSSVGRVDINSNREALPRPRFGGVPPPVPPRTKRGLQGLRRSEAGKPRSETAPLGASEEQPAGPQGEGVKKTITSFHELAQKRKKVATQGRKEQSDWLIVFSPDTEFPPSPEATWGSAPDKASPSTSPSDPANPTTACGVTTFKELRYRKQKSQLAPKVAARPLVLGDPGPAVPESEAEVPPNGPFRAPKEAPSRQKKTSRLGLQPIVEGGFEEGEEGGGGTEPRRSWEEMPKGKRDPWMPGKEERGSRGFAEVRHSQSSGGISSDRRLRRADTDRPSSQLREQKKALLVAISASVDKIVAHFSTARNLVQKAQLGDSRISPDVGYLVLNTLCPALRALVSDGLKPFQKDVITGQRPSSPWSVVEASAKPGPHTRSLNALYWRVSRLAPLRSNQQRFHAFILGLLNLKQLEQWFSHLQRNSELISALYLPTAFLVLSQGFCRRWAEELLLLLQPLSMLTFQLDLLFEHHHLPLEVRPAPRPAVTPPTELATGFCPTQGPDSPQSLVSLSGPSTPMDESPTLPQRLLRWGDRLTHTWLGNEASLTPEPDPEAVQQETGGKPPNWWEQLSRASGVYATSSSTVSKPERFPYAHWAKLRTAVEGAVKEARAGIAESALSADTCPPSPGRDGRSEQPMRASGCKTESAPADETGGKADDTEVPTSGEPRENPDATETPGSGKGKRLGWLFGASGPGMPAEPDSNLPKSRRPSSWLPPAMNVLALVMRTGPKEKGLQEEESWQDDGSPAALQNYRAVRALCDHVGKGADHLSFRKGDVLQILETVSEDWIRCSHGDRRGLVPVGYTSLLV</sequence>
<feature type="compositionally biased region" description="Polar residues" evidence="3">
    <location>
        <begin position="396"/>
        <end position="412"/>
    </location>
</feature>
<evidence type="ECO:0000313" key="6">
    <source>
        <dbReference type="Proteomes" id="UP001652642"/>
    </source>
</evidence>
<dbReference type="SMART" id="SM00326">
    <property type="entry name" value="SH3"/>
    <property type="match status" value="1"/>
</dbReference>
<keyword evidence="6" id="KW-1185">Reference proteome</keyword>
<evidence type="ECO:0000313" key="7">
    <source>
        <dbReference type="RefSeq" id="XP_072840386.1"/>
    </source>
</evidence>
<dbReference type="PANTHER" id="PTHR15591">
    <property type="entry name" value="RUN AND SH3 DOMAIN CONTAINING"/>
    <property type="match status" value="1"/>
</dbReference>
<feature type="compositionally biased region" description="Pro residues" evidence="3">
    <location>
        <begin position="230"/>
        <end position="254"/>
    </location>
</feature>
<dbReference type="Gene3D" id="1.20.58.900">
    <property type="match status" value="1"/>
</dbReference>
<dbReference type="GeneID" id="110080989"/>
<feature type="compositionally biased region" description="Basic and acidic residues" evidence="3">
    <location>
        <begin position="496"/>
        <end position="529"/>
    </location>
</feature>
<feature type="region of interest" description="Disordered" evidence="3">
    <location>
        <begin position="106"/>
        <end position="131"/>
    </location>
</feature>
<feature type="region of interest" description="Disordered" evidence="3">
    <location>
        <begin position="887"/>
        <end position="982"/>
    </location>
</feature>
<evidence type="ECO:0000256" key="2">
    <source>
        <dbReference type="PROSITE-ProRule" id="PRU00192"/>
    </source>
</evidence>
<dbReference type="SUPFAM" id="SSF50044">
    <property type="entry name" value="SH3-domain"/>
    <property type="match status" value="1"/>
</dbReference>
<proteinExistence type="predicted"/>
<dbReference type="Pfam" id="PF02759">
    <property type="entry name" value="RUN"/>
    <property type="match status" value="1"/>
</dbReference>
<evidence type="ECO:0000259" key="4">
    <source>
        <dbReference type="PROSITE" id="PS50002"/>
    </source>
</evidence>
<feature type="region of interest" description="Disordered" evidence="3">
    <location>
        <begin position="187"/>
        <end position="342"/>
    </location>
</feature>
<feature type="domain" description="RUN" evidence="5">
    <location>
        <begin position="596"/>
        <end position="740"/>
    </location>
</feature>
<feature type="compositionally biased region" description="Basic and acidic residues" evidence="3">
    <location>
        <begin position="538"/>
        <end position="555"/>
    </location>
</feature>
<protein>
    <submittedName>
        <fullName evidence="7">AP-4 complex accessory subunit RUSC1 isoform X2</fullName>
    </submittedName>
</protein>
<evidence type="ECO:0000259" key="5">
    <source>
        <dbReference type="PROSITE" id="PS50826"/>
    </source>
</evidence>
<dbReference type="PROSITE" id="PS50826">
    <property type="entry name" value="RUN"/>
    <property type="match status" value="1"/>
</dbReference>
<dbReference type="InterPro" id="IPR004012">
    <property type="entry name" value="Run_dom"/>
</dbReference>
<accession>A0ABM5F4Q4</accession>
<dbReference type="SUPFAM" id="SSF140741">
    <property type="entry name" value="RUN domain-like"/>
    <property type="match status" value="1"/>
</dbReference>
<evidence type="ECO:0000256" key="1">
    <source>
        <dbReference type="ARBA" id="ARBA00022443"/>
    </source>
</evidence>
<dbReference type="RefSeq" id="XP_072840386.1">
    <property type="nucleotide sequence ID" value="XM_072984285.1"/>
</dbReference>
<dbReference type="InterPro" id="IPR037213">
    <property type="entry name" value="Run_dom_sf"/>
</dbReference>
<feature type="compositionally biased region" description="Low complexity" evidence="3">
    <location>
        <begin position="113"/>
        <end position="131"/>
    </location>
</feature>
<feature type="domain" description="SH3" evidence="4">
    <location>
        <begin position="1020"/>
        <end position="1078"/>
    </location>
</feature>
<feature type="compositionally biased region" description="Low complexity" evidence="3">
    <location>
        <begin position="195"/>
        <end position="212"/>
    </location>
</feature>
<dbReference type="InterPro" id="IPR001452">
    <property type="entry name" value="SH3_domain"/>
</dbReference>
<name>A0ABM5F4Q4_9SAUR</name>
<feature type="region of interest" description="Disordered" evidence="3">
    <location>
        <begin position="812"/>
        <end position="836"/>
    </location>
</feature>
<dbReference type="InterPro" id="IPR036028">
    <property type="entry name" value="SH3-like_dom_sf"/>
</dbReference>
<dbReference type="Pfam" id="PF00018">
    <property type="entry name" value="SH3_1"/>
    <property type="match status" value="1"/>
</dbReference>
<evidence type="ECO:0000256" key="3">
    <source>
        <dbReference type="SAM" id="MobiDB-lite"/>
    </source>
</evidence>
<feature type="compositionally biased region" description="Basic and acidic residues" evidence="3">
    <location>
        <begin position="313"/>
        <end position="322"/>
    </location>
</feature>
<reference evidence="7" key="1">
    <citation type="submission" date="2025-08" db="UniProtKB">
        <authorList>
            <consortium name="RefSeq"/>
        </authorList>
    </citation>
    <scope>IDENTIFICATION</scope>
</reference>
<feature type="region of interest" description="Disordered" evidence="3">
    <location>
        <begin position="768"/>
        <end position="792"/>
    </location>
</feature>
<feature type="region of interest" description="Disordered" evidence="3">
    <location>
        <begin position="375"/>
        <end position="555"/>
    </location>
</feature>
<dbReference type="SMART" id="SM00593">
    <property type="entry name" value="RUN"/>
    <property type="match status" value="1"/>
</dbReference>
<feature type="compositionally biased region" description="Low complexity" evidence="3">
    <location>
        <begin position="442"/>
        <end position="454"/>
    </location>
</feature>
<dbReference type="Gene3D" id="2.30.30.40">
    <property type="entry name" value="SH3 Domains"/>
    <property type="match status" value="1"/>
</dbReference>
<gene>
    <name evidence="7" type="primary">RUSC1</name>
</gene>
<dbReference type="Proteomes" id="UP001652642">
    <property type="component" value="Chromosome 15"/>
</dbReference>
<dbReference type="PANTHER" id="PTHR15591:SF11">
    <property type="entry name" value="AP-4 COMPLEX ACCESSORY SUBUNIT RUSC1"/>
    <property type="match status" value="1"/>
</dbReference>
<keyword evidence="1 2" id="KW-0728">SH3 domain</keyword>
<organism evidence="6 7">
    <name type="scientific">Pogona vitticeps</name>
    <name type="common">central bearded dragon</name>
    <dbReference type="NCBI Taxonomy" id="103695"/>
    <lineage>
        <taxon>Eukaryota</taxon>
        <taxon>Metazoa</taxon>
        <taxon>Chordata</taxon>
        <taxon>Craniata</taxon>
        <taxon>Vertebrata</taxon>
        <taxon>Euteleostomi</taxon>
        <taxon>Lepidosauria</taxon>
        <taxon>Squamata</taxon>
        <taxon>Bifurcata</taxon>
        <taxon>Unidentata</taxon>
        <taxon>Episquamata</taxon>
        <taxon>Toxicofera</taxon>
        <taxon>Iguania</taxon>
        <taxon>Acrodonta</taxon>
        <taxon>Agamidae</taxon>
        <taxon>Amphibolurinae</taxon>
        <taxon>Pogona</taxon>
    </lineage>
</organism>